<feature type="domain" description="Helitron helicase-like" evidence="2">
    <location>
        <begin position="284"/>
        <end position="331"/>
    </location>
</feature>
<dbReference type="PANTHER" id="PTHR45786">
    <property type="entry name" value="DNA BINDING PROTEIN-LIKE"/>
    <property type="match status" value="1"/>
</dbReference>
<dbReference type="Proteomes" id="UP001237642">
    <property type="component" value="Unassembled WGS sequence"/>
</dbReference>
<dbReference type="PANTHER" id="PTHR45786:SF74">
    <property type="entry name" value="ATP-DEPENDENT DNA HELICASE"/>
    <property type="match status" value="1"/>
</dbReference>
<reference evidence="3" key="2">
    <citation type="submission" date="2023-05" db="EMBL/GenBank/DDBJ databases">
        <authorList>
            <person name="Schelkunov M.I."/>
        </authorList>
    </citation>
    <scope>NUCLEOTIDE SEQUENCE</scope>
    <source>
        <strain evidence="3">Hsosn_3</strain>
        <tissue evidence="3">Leaf</tissue>
    </source>
</reference>
<dbReference type="EMBL" id="JAUIZM010000047">
    <property type="protein sequence ID" value="KAK1351310.1"/>
    <property type="molecule type" value="Genomic_DNA"/>
</dbReference>
<dbReference type="AlphaFoldDB" id="A0AAD8GNI0"/>
<gene>
    <name evidence="3" type="ORF">POM88_054474</name>
</gene>
<evidence type="ECO:0000313" key="3">
    <source>
        <dbReference type="EMBL" id="KAK1351310.1"/>
    </source>
</evidence>
<proteinExistence type="predicted"/>
<evidence type="ECO:0000259" key="2">
    <source>
        <dbReference type="Pfam" id="PF14214"/>
    </source>
</evidence>
<name>A0AAD8GNI0_9APIA</name>
<protein>
    <recommendedName>
        <fullName evidence="2">Helitron helicase-like domain-containing protein</fullName>
    </recommendedName>
</protein>
<feature type="compositionally biased region" description="Polar residues" evidence="1">
    <location>
        <begin position="44"/>
        <end position="54"/>
    </location>
</feature>
<accession>A0AAD8GNI0</accession>
<dbReference type="Pfam" id="PF14214">
    <property type="entry name" value="Helitron_like_N"/>
    <property type="match status" value="1"/>
</dbReference>
<comment type="caution">
    <text evidence="3">The sequence shown here is derived from an EMBL/GenBank/DDBJ whole genome shotgun (WGS) entry which is preliminary data.</text>
</comment>
<feature type="region of interest" description="Disordered" evidence="1">
    <location>
        <begin position="28"/>
        <end position="57"/>
    </location>
</feature>
<evidence type="ECO:0000313" key="4">
    <source>
        <dbReference type="Proteomes" id="UP001237642"/>
    </source>
</evidence>
<evidence type="ECO:0000256" key="1">
    <source>
        <dbReference type="SAM" id="MobiDB-lite"/>
    </source>
</evidence>
<sequence length="458" mass="50593">MDLAPRKRGRPKLFLTKEMVEERKMLKRFRNNSRRNSHVEDGSTTRCPGSSNVGSADGQRIFGGFEGASATRCPGSSNVGSTDGQRFFGGFEGGSNMDCPGSSDIGSDEGQSISKGSTLCGDTISNEQQKCGDAQAEGASGRGNGPEGYSICCGKGKVQLPLLRDTPPELLELSTSGGRISRNFLTKIRVYNNIFAFCSYGRKVDDSVNKGKGPYVFQVSGETYHNFSSLVPLDGCTPKFAQIYMYVGQEAIDHRVNFVGSPDGLDPAIVKTLQDMLNRDNTLVGIFKQAQERFYGVDQDFTKNSVLGRVLAVVYTIEFQKCGLPHAHIVLWFAGGEKLLTPEHIDELICAEIPDEVTDPIGYKAVSQFMMHGPCGAANPKCPCMSKGRCTKYFPKPFRDETTMDNDGYALYRRRDTKRTVECNKILLDNRHVVPYHRGLFVKYQAHVNVEWCNRSLL</sequence>
<reference evidence="3" key="1">
    <citation type="submission" date="2023-02" db="EMBL/GenBank/DDBJ databases">
        <title>Genome of toxic invasive species Heracleum sosnowskyi carries increased number of genes despite the absence of recent whole-genome duplications.</title>
        <authorList>
            <person name="Schelkunov M."/>
            <person name="Shtratnikova V."/>
            <person name="Makarenko M."/>
            <person name="Klepikova A."/>
            <person name="Omelchenko D."/>
            <person name="Novikova G."/>
            <person name="Obukhova E."/>
            <person name="Bogdanov V."/>
            <person name="Penin A."/>
            <person name="Logacheva M."/>
        </authorList>
    </citation>
    <scope>NUCLEOTIDE SEQUENCE</scope>
    <source>
        <strain evidence="3">Hsosn_3</strain>
        <tissue evidence="3">Leaf</tissue>
    </source>
</reference>
<dbReference type="InterPro" id="IPR025476">
    <property type="entry name" value="Helitron_helicase-like"/>
</dbReference>
<organism evidence="3 4">
    <name type="scientific">Heracleum sosnowskyi</name>
    <dbReference type="NCBI Taxonomy" id="360622"/>
    <lineage>
        <taxon>Eukaryota</taxon>
        <taxon>Viridiplantae</taxon>
        <taxon>Streptophyta</taxon>
        <taxon>Embryophyta</taxon>
        <taxon>Tracheophyta</taxon>
        <taxon>Spermatophyta</taxon>
        <taxon>Magnoliopsida</taxon>
        <taxon>eudicotyledons</taxon>
        <taxon>Gunneridae</taxon>
        <taxon>Pentapetalae</taxon>
        <taxon>asterids</taxon>
        <taxon>campanulids</taxon>
        <taxon>Apiales</taxon>
        <taxon>Apiaceae</taxon>
        <taxon>Apioideae</taxon>
        <taxon>apioid superclade</taxon>
        <taxon>Tordylieae</taxon>
        <taxon>Tordyliinae</taxon>
        <taxon>Heracleum</taxon>
    </lineage>
</organism>
<keyword evidence="4" id="KW-1185">Reference proteome</keyword>